<protein>
    <submittedName>
        <fullName evidence="1">Uncharacterized protein</fullName>
    </submittedName>
</protein>
<dbReference type="EMBL" id="GBXM01028929">
    <property type="protein sequence ID" value="JAH79648.1"/>
    <property type="molecule type" value="Transcribed_RNA"/>
</dbReference>
<organism evidence="1">
    <name type="scientific">Anguilla anguilla</name>
    <name type="common">European freshwater eel</name>
    <name type="synonym">Muraena anguilla</name>
    <dbReference type="NCBI Taxonomy" id="7936"/>
    <lineage>
        <taxon>Eukaryota</taxon>
        <taxon>Metazoa</taxon>
        <taxon>Chordata</taxon>
        <taxon>Craniata</taxon>
        <taxon>Vertebrata</taxon>
        <taxon>Euteleostomi</taxon>
        <taxon>Actinopterygii</taxon>
        <taxon>Neopterygii</taxon>
        <taxon>Teleostei</taxon>
        <taxon>Anguilliformes</taxon>
        <taxon>Anguillidae</taxon>
        <taxon>Anguilla</taxon>
    </lineage>
</organism>
<name>A0A0E9VQU6_ANGAN</name>
<reference evidence="1" key="2">
    <citation type="journal article" date="2015" name="Fish Shellfish Immunol.">
        <title>Early steps in the European eel (Anguilla anguilla)-Vibrio vulnificus interaction in the gills: Role of the RtxA13 toxin.</title>
        <authorList>
            <person name="Callol A."/>
            <person name="Pajuelo D."/>
            <person name="Ebbesson L."/>
            <person name="Teles M."/>
            <person name="MacKenzie S."/>
            <person name="Amaro C."/>
        </authorList>
    </citation>
    <scope>NUCLEOTIDE SEQUENCE</scope>
</reference>
<dbReference type="AlphaFoldDB" id="A0A0E9VQU6"/>
<sequence>MHRFLCSVVQWPLGNTFTLT</sequence>
<reference evidence="1" key="1">
    <citation type="submission" date="2014-11" db="EMBL/GenBank/DDBJ databases">
        <authorList>
            <person name="Amaro Gonzalez C."/>
        </authorList>
    </citation>
    <scope>NUCLEOTIDE SEQUENCE</scope>
</reference>
<accession>A0A0E9VQU6</accession>
<evidence type="ECO:0000313" key="1">
    <source>
        <dbReference type="EMBL" id="JAH79648.1"/>
    </source>
</evidence>
<proteinExistence type="predicted"/>